<comment type="catalytic activity">
    <reaction evidence="1 6">
        <text>a uridine in RNA = a pseudouridine in RNA</text>
        <dbReference type="Rhea" id="RHEA:48348"/>
        <dbReference type="Rhea" id="RHEA-COMP:12068"/>
        <dbReference type="Rhea" id="RHEA-COMP:12069"/>
        <dbReference type="ChEBI" id="CHEBI:65314"/>
        <dbReference type="ChEBI" id="CHEBI:65315"/>
    </reaction>
</comment>
<keyword evidence="5" id="KW-0694">RNA-binding</keyword>
<dbReference type="GO" id="GO:0009982">
    <property type="term" value="F:pseudouridine synthase activity"/>
    <property type="evidence" value="ECO:0007669"/>
    <property type="project" value="InterPro"/>
</dbReference>
<organism evidence="8 9">
    <name type="scientific">Agathobaculum faecis</name>
    <dbReference type="NCBI Taxonomy" id="2763013"/>
    <lineage>
        <taxon>Bacteria</taxon>
        <taxon>Bacillati</taxon>
        <taxon>Bacillota</taxon>
        <taxon>Clostridia</taxon>
        <taxon>Eubacteriales</taxon>
        <taxon>Butyricicoccaceae</taxon>
        <taxon>Agathobaculum</taxon>
    </lineage>
</organism>
<dbReference type="InterPro" id="IPR050188">
    <property type="entry name" value="RluA_PseudoU_synthase"/>
</dbReference>
<evidence type="ECO:0000313" key="9">
    <source>
        <dbReference type="Proteomes" id="UP000606499"/>
    </source>
</evidence>
<dbReference type="GO" id="GO:0140098">
    <property type="term" value="F:catalytic activity, acting on RNA"/>
    <property type="evidence" value="ECO:0007669"/>
    <property type="project" value="UniProtKB-ARBA"/>
</dbReference>
<name>A0A923RWD3_9FIRM</name>
<evidence type="ECO:0000256" key="6">
    <source>
        <dbReference type="RuleBase" id="RU362028"/>
    </source>
</evidence>
<dbReference type="GO" id="GO:0006396">
    <property type="term" value="P:RNA processing"/>
    <property type="evidence" value="ECO:0007669"/>
    <property type="project" value="UniProtKB-ARBA"/>
</dbReference>
<comment type="function">
    <text evidence="6">Responsible for synthesis of pseudouridine from uracil.</text>
</comment>
<proteinExistence type="inferred from homology"/>
<dbReference type="Gene3D" id="3.10.290.10">
    <property type="entry name" value="RNA-binding S4 domain"/>
    <property type="match status" value="1"/>
</dbReference>
<gene>
    <name evidence="8" type="ORF">H8S45_10395</name>
</gene>
<dbReference type="Pfam" id="PF00849">
    <property type="entry name" value="PseudoU_synth_2"/>
    <property type="match status" value="1"/>
</dbReference>
<dbReference type="GO" id="GO:0003723">
    <property type="term" value="F:RNA binding"/>
    <property type="evidence" value="ECO:0007669"/>
    <property type="project" value="UniProtKB-KW"/>
</dbReference>
<evidence type="ECO:0000256" key="5">
    <source>
        <dbReference type="PROSITE-ProRule" id="PRU00182"/>
    </source>
</evidence>
<dbReference type="InterPro" id="IPR006145">
    <property type="entry name" value="PsdUridine_synth_RsuA/RluA"/>
</dbReference>
<keyword evidence="3 6" id="KW-0413">Isomerase</keyword>
<protein>
    <recommendedName>
        <fullName evidence="6">Pseudouridine synthase</fullName>
        <ecNumber evidence="6">5.4.99.-</ecNumber>
    </recommendedName>
</protein>
<dbReference type="InterPro" id="IPR006225">
    <property type="entry name" value="PsdUridine_synth_RluC/D"/>
</dbReference>
<comment type="similarity">
    <text evidence="2 6">Belongs to the pseudouridine synthase RluA family.</text>
</comment>
<dbReference type="PANTHER" id="PTHR21600">
    <property type="entry name" value="MITOCHONDRIAL RNA PSEUDOURIDINE SYNTHASE"/>
    <property type="match status" value="1"/>
</dbReference>
<sequence length="322" mass="36301">MKEYHITSNDSGQRLNKFLGKTVPLLSGGQMHKYLRLKRIKINGKRTEASYKLIAGDVVQLYLNDSYFDAPQEEDAYRHISHPRVRVVYEDSHILLADKAPGMVVHADERGGTDTLIAHIQAYLYQSGTWEPSAAASFAPALCNRIDRNTGGIVIAAKTAEALRILNDRIKSRELEKRYLCVVHGRPQPAEGLIENYLRRDETRKQVTLHSTRVPGAKTARTRYRTLASSGRLSLVECELLTGRTHQIRAHMASIGCPLLGDGKYGVNERNRPYGEFGQALYAYSLSFHFQTDAGALSYLDGKTFTVQDVPFVQKYFPEYHL</sequence>
<evidence type="ECO:0000256" key="1">
    <source>
        <dbReference type="ARBA" id="ARBA00000073"/>
    </source>
</evidence>
<feature type="active site" evidence="4">
    <location>
        <position position="147"/>
    </location>
</feature>
<dbReference type="EC" id="5.4.99.-" evidence="6"/>
<dbReference type="PROSITE" id="PS50889">
    <property type="entry name" value="S4"/>
    <property type="match status" value="1"/>
</dbReference>
<dbReference type="GO" id="GO:0001522">
    <property type="term" value="P:pseudouridine synthesis"/>
    <property type="evidence" value="ECO:0007669"/>
    <property type="project" value="InterPro"/>
</dbReference>
<evidence type="ECO:0000256" key="2">
    <source>
        <dbReference type="ARBA" id="ARBA00010876"/>
    </source>
</evidence>
<dbReference type="Gene3D" id="3.30.2350.10">
    <property type="entry name" value="Pseudouridine synthase"/>
    <property type="match status" value="1"/>
</dbReference>
<dbReference type="CDD" id="cd02869">
    <property type="entry name" value="PseudoU_synth_RluA_like"/>
    <property type="match status" value="1"/>
</dbReference>
<accession>A0A923RWD3</accession>
<dbReference type="InterPro" id="IPR020103">
    <property type="entry name" value="PsdUridine_synth_cat_dom_sf"/>
</dbReference>
<evidence type="ECO:0000259" key="7">
    <source>
        <dbReference type="Pfam" id="PF00849"/>
    </source>
</evidence>
<dbReference type="CDD" id="cd00165">
    <property type="entry name" value="S4"/>
    <property type="match status" value="1"/>
</dbReference>
<dbReference type="RefSeq" id="WP_186950045.1">
    <property type="nucleotide sequence ID" value="NZ_JACOPL010000009.1"/>
</dbReference>
<dbReference type="InterPro" id="IPR036986">
    <property type="entry name" value="S4_RNA-bd_sf"/>
</dbReference>
<reference evidence="8" key="1">
    <citation type="submission" date="2020-08" db="EMBL/GenBank/DDBJ databases">
        <title>Genome public.</title>
        <authorList>
            <person name="Liu C."/>
            <person name="Sun Q."/>
        </authorList>
    </citation>
    <scope>NUCLEOTIDE SEQUENCE</scope>
    <source>
        <strain evidence="8">NSJ-28</strain>
    </source>
</reference>
<comment type="caution">
    <text evidence="8">The sequence shown here is derived from an EMBL/GenBank/DDBJ whole genome shotgun (WGS) entry which is preliminary data.</text>
</comment>
<dbReference type="EMBL" id="JACOPL010000009">
    <property type="protein sequence ID" value="MBC5725863.1"/>
    <property type="molecule type" value="Genomic_DNA"/>
</dbReference>
<dbReference type="PANTHER" id="PTHR21600:SF83">
    <property type="entry name" value="PSEUDOURIDYLATE SYNTHASE RPUSD4, MITOCHONDRIAL"/>
    <property type="match status" value="1"/>
</dbReference>
<keyword evidence="9" id="KW-1185">Reference proteome</keyword>
<feature type="domain" description="Pseudouridine synthase RsuA/RluA-like" evidence="7">
    <location>
        <begin position="93"/>
        <end position="254"/>
    </location>
</feature>
<dbReference type="Proteomes" id="UP000606499">
    <property type="component" value="Unassembled WGS sequence"/>
</dbReference>
<dbReference type="SUPFAM" id="SSF55120">
    <property type="entry name" value="Pseudouridine synthase"/>
    <property type="match status" value="1"/>
</dbReference>
<evidence type="ECO:0000313" key="8">
    <source>
        <dbReference type="EMBL" id="MBC5725863.1"/>
    </source>
</evidence>
<dbReference type="AlphaFoldDB" id="A0A923RWD3"/>
<evidence type="ECO:0000256" key="3">
    <source>
        <dbReference type="ARBA" id="ARBA00023235"/>
    </source>
</evidence>
<dbReference type="SUPFAM" id="SSF55174">
    <property type="entry name" value="Alpha-L RNA-binding motif"/>
    <property type="match status" value="1"/>
</dbReference>
<dbReference type="NCBIfam" id="TIGR00005">
    <property type="entry name" value="rluA_subfam"/>
    <property type="match status" value="1"/>
</dbReference>
<evidence type="ECO:0000256" key="4">
    <source>
        <dbReference type="PIRSR" id="PIRSR606225-1"/>
    </source>
</evidence>